<organism evidence="1 2">
    <name type="scientific">Xylanibacter muris</name>
    <dbReference type="NCBI Taxonomy" id="2736290"/>
    <lineage>
        <taxon>Bacteria</taxon>
        <taxon>Pseudomonadati</taxon>
        <taxon>Bacteroidota</taxon>
        <taxon>Bacteroidia</taxon>
        <taxon>Bacteroidales</taxon>
        <taxon>Prevotellaceae</taxon>
        <taxon>Xylanibacter</taxon>
    </lineage>
</organism>
<name>A0ABX2AL05_9BACT</name>
<sequence length="110" mass="12607">MASLDEELRLDAEENAREAKYIMDSLPADLKDKFDIDEIYYFMDAILDYYFTSGVLDAQPDDEGFVDIDIQKVADYVCGKASEEGRGTYSPDELFFVAQADMDFQEQNLE</sequence>
<gene>
    <name evidence="1" type="ORF">HPS56_05925</name>
</gene>
<evidence type="ECO:0000313" key="2">
    <source>
        <dbReference type="Proteomes" id="UP000714420"/>
    </source>
</evidence>
<evidence type="ECO:0000313" key="1">
    <source>
        <dbReference type="EMBL" id="NPD91893.1"/>
    </source>
</evidence>
<dbReference type="RefSeq" id="WP_172275239.1">
    <property type="nucleotide sequence ID" value="NZ_CASGMU010000003.1"/>
</dbReference>
<reference evidence="1 2" key="1">
    <citation type="submission" date="2020-05" db="EMBL/GenBank/DDBJ databases">
        <title>Distinct polysaccharide utilization as determinants for interspecies competition between intestinal Prevotella spp.</title>
        <authorList>
            <person name="Galvez E.J.C."/>
            <person name="Iljazovic A."/>
            <person name="Strowig T."/>
        </authorList>
    </citation>
    <scope>NUCLEOTIDE SEQUENCE [LARGE SCALE GENOMIC DNA]</scope>
    <source>
        <strain evidence="1 2">PMUR</strain>
    </source>
</reference>
<proteinExistence type="predicted"/>
<dbReference type="EMBL" id="JABKKF010000004">
    <property type="protein sequence ID" value="NPD91893.1"/>
    <property type="molecule type" value="Genomic_DNA"/>
</dbReference>
<keyword evidence="2" id="KW-1185">Reference proteome</keyword>
<accession>A0ABX2AL05</accession>
<dbReference type="Proteomes" id="UP000714420">
    <property type="component" value="Unassembled WGS sequence"/>
</dbReference>
<protein>
    <submittedName>
        <fullName evidence="1">Uncharacterized protein</fullName>
    </submittedName>
</protein>
<comment type="caution">
    <text evidence="1">The sequence shown here is derived from an EMBL/GenBank/DDBJ whole genome shotgun (WGS) entry which is preliminary data.</text>
</comment>